<accession>A0A318TPZ0</accession>
<reference evidence="5 6" key="1">
    <citation type="submission" date="2018-06" db="EMBL/GenBank/DDBJ databases">
        <title>Genomic Encyclopedia of Type Strains, Phase III (KMG-III): the genomes of soil and plant-associated and newly described type strains.</title>
        <authorList>
            <person name="Whitman W."/>
        </authorList>
    </citation>
    <scope>NUCLEOTIDE SEQUENCE [LARGE SCALE GENOMIC DNA]</scope>
    <source>
        <strain evidence="5 6">JA737</strain>
    </source>
</reference>
<dbReference type="EMBL" id="QJTK01000021">
    <property type="protein sequence ID" value="PYF06961.1"/>
    <property type="molecule type" value="Genomic_DNA"/>
</dbReference>
<dbReference type="PANTHER" id="PTHR43280">
    <property type="entry name" value="ARAC-FAMILY TRANSCRIPTIONAL REGULATOR"/>
    <property type="match status" value="1"/>
</dbReference>
<feature type="domain" description="HTH araC/xylS-type" evidence="4">
    <location>
        <begin position="71"/>
        <end position="169"/>
    </location>
</feature>
<evidence type="ECO:0000256" key="3">
    <source>
        <dbReference type="ARBA" id="ARBA00023163"/>
    </source>
</evidence>
<evidence type="ECO:0000313" key="5">
    <source>
        <dbReference type="EMBL" id="PYF06961.1"/>
    </source>
</evidence>
<evidence type="ECO:0000313" key="6">
    <source>
        <dbReference type="Proteomes" id="UP000247727"/>
    </source>
</evidence>
<dbReference type="PANTHER" id="PTHR43280:SF10">
    <property type="entry name" value="REGULATORY PROTEIN POCR"/>
    <property type="match status" value="1"/>
</dbReference>
<dbReference type="OrthoDB" id="9814125at2"/>
<name>A0A318TPZ0_9RHOB</name>
<dbReference type="InterPro" id="IPR018062">
    <property type="entry name" value="HTH_AraC-typ_CS"/>
</dbReference>
<proteinExistence type="predicted"/>
<comment type="caution">
    <text evidence="5">The sequence shown here is derived from an EMBL/GenBank/DDBJ whole genome shotgun (WGS) entry which is preliminary data.</text>
</comment>
<keyword evidence="3" id="KW-0804">Transcription</keyword>
<keyword evidence="1" id="KW-0805">Transcription regulation</keyword>
<protein>
    <submittedName>
        <fullName evidence="5">Helix-turn-helix protein</fullName>
    </submittedName>
</protein>
<dbReference type="Gene3D" id="1.10.10.60">
    <property type="entry name" value="Homeodomain-like"/>
    <property type="match status" value="2"/>
</dbReference>
<keyword evidence="6" id="KW-1185">Reference proteome</keyword>
<dbReference type="PROSITE" id="PS01124">
    <property type="entry name" value="HTH_ARAC_FAMILY_2"/>
    <property type="match status" value="1"/>
</dbReference>
<keyword evidence="2" id="KW-0238">DNA-binding</keyword>
<dbReference type="Pfam" id="PF12833">
    <property type="entry name" value="HTH_18"/>
    <property type="match status" value="1"/>
</dbReference>
<dbReference type="GO" id="GO:0043565">
    <property type="term" value="F:sequence-specific DNA binding"/>
    <property type="evidence" value="ECO:0007669"/>
    <property type="project" value="InterPro"/>
</dbReference>
<gene>
    <name evidence="5" type="ORF">C8J30_1215</name>
</gene>
<dbReference type="GO" id="GO:0003700">
    <property type="term" value="F:DNA-binding transcription factor activity"/>
    <property type="evidence" value="ECO:0007669"/>
    <property type="project" value="InterPro"/>
</dbReference>
<dbReference type="PROSITE" id="PS00041">
    <property type="entry name" value="HTH_ARAC_FAMILY_1"/>
    <property type="match status" value="1"/>
</dbReference>
<evidence type="ECO:0000259" key="4">
    <source>
        <dbReference type="PROSITE" id="PS01124"/>
    </source>
</evidence>
<organism evidence="5 6">
    <name type="scientific">Rhodobacter viridis</name>
    <dbReference type="NCBI Taxonomy" id="1054202"/>
    <lineage>
        <taxon>Bacteria</taxon>
        <taxon>Pseudomonadati</taxon>
        <taxon>Pseudomonadota</taxon>
        <taxon>Alphaproteobacteria</taxon>
        <taxon>Rhodobacterales</taxon>
        <taxon>Rhodobacter group</taxon>
        <taxon>Rhodobacter</taxon>
    </lineage>
</organism>
<dbReference type="SUPFAM" id="SSF46689">
    <property type="entry name" value="Homeodomain-like"/>
    <property type="match status" value="2"/>
</dbReference>
<dbReference type="InterPro" id="IPR009057">
    <property type="entry name" value="Homeodomain-like_sf"/>
</dbReference>
<dbReference type="Proteomes" id="UP000247727">
    <property type="component" value="Unassembled WGS sequence"/>
</dbReference>
<evidence type="ECO:0000256" key="2">
    <source>
        <dbReference type="ARBA" id="ARBA00023125"/>
    </source>
</evidence>
<dbReference type="AlphaFoldDB" id="A0A318TPZ0"/>
<evidence type="ECO:0000256" key="1">
    <source>
        <dbReference type="ARBA" id="ARBA00023015"/>
    </source>
</evidence>
<dbReference type="SMART" id="SM00342">
    <property type="entry name" value="HTH_ARAC"/>
    <property type="match status" value="1"/>
</dbReference>
<sequence>MTAAGNRICPCVDRDAKEAQILADEPAHPGAVLADARGRRSHHQRQLLAEVTDLLSDPAADPGLTASDRIETVRNSIERNLHKSVTLEDAAEHAHVSPCYLSRLFHRQMEMTFIACVKLRRIERAKDLLSGSSLPIVNVALDLAYQDANYFCKAFKTEVGASPPEFRRASRPSGSPTGA</sequence>
<dbReference type="InterPro" id="IPR018060">
    <property type="entry name" value="HTH_AraC"/>
</dbReference>